<dbReference type="AlphaFoldDB" id="A0AAD0P7W9"/>
<name>A0AAD0P7W9_MYCLR</name>
<dbReference type="RefSeq" id="WP_049769667.1">
    <property type="nucleotide sequence ID" value="NZ_CP029543.1"/>
</dbReference>
<protein>
    <submittedName>
        <fullName evidence="1">Uncharacterized protein</fullName>
    </submittedName>
</protein>
<reference evidence="1 2" key="1">
    <citation type="submission" date="2018-05" db="EMBL/GenBank/DDBJ databases">
        <title>Evolution of small genomes with special reference to Mycobacterium leprae.</title>
        <authorList>
            <person name="Mohanty P.S."/>
            <person name="Bansal A.K."/>
            <person name="Gupta U.D."/>
            <person name="Naaz F."/>
            <person name="Dwivedi V.D."/>
            <person name="Singh H."/>
            <person name="Gupta G."/>
            <person name="Sharma S."/>
            <person name="Arora M."/>
        </authorList>
    </citation>
    <scope>NUCLEOTIDE SEQUENCE [LARGE SCALE GENOMIC DNA]</scope>
    <source>
        <strain evidence="1 2">MRHRU-235-G</strain>
    </source>
</reference>
<sequence>MWWNAPKPAGSLGMHRLPRHLDHVRDLVADRVAKSACWIATKWPLPITQATGYKGLACNFRRLVS</sequence>
<accession>A0AAD0P7W9</accession>
<organism evidence="1 2">
    <name type="scientific">Mycobacterium leprae</name>
    <dbReference type="NCBI Taxonomy" id="1769"/>
    <lineage>
        <taxon>Bacteria</taxon>
        <taxon>Bacillati</taxon>
        <taxon>Actinomycetota</taxon>
        <taxon>Actinomycetes</taxon>
        <taxon>Mycobacteriales</taxon>
        <taxon>Mycobacteriaceae</taxon>
        <taxon>Mycobacterium</taxon>
    </lineage>
</organism>
<dbReference type="Proteomes" id="UP000249682">
    <property type="component" value="Chromosome"/>
</dbReference>
<gene>
    <name evidence="1" type="ORF">DIJ64_02715</name>
</gene>
<evidence type="ECO:0000313" key="1">
    <source>
        <dbReference type="EMBL" id="AWV47393.1"/>
    </source>
</evidence>
<proteinExistence type="predicted"/>
<evidence type="ECO:0000313" key="2">
    <source>
        <dbReference type="Proteomes" id="UP000249682"/>
    </source>
</evidence>
<dbReference type="EMBL" id="CP029543">
    <property type="protein sequence ID" value="AWV47393.1"/>
    <property type="molecule type" value="Genomic_DNA"/>
</dbReference>